<dbReference type="Proteomes" id="UP001530400">
    <property type="component" value="Unassembled WGS sequence"/>
</dbReference>
<proteinExistence type="predicted"/>
<name>A0ABD3NCW5_9STRA</name>
<keyword evidence="3" id="KW-1185">Reference proteome</keyword>
<dbReference type="Gene3D" id="3.30.420.10">
    <property type="entry name" value="Ribonuclease H-like superfamily/Ribonuclease H"/>
    <property type="match status" value="1"/>
</dbReference>
<accession>A0ABD3NCW5</accession>
<organism evidence="2 3">
    <name type="scientific">Cyclotella atomus</name>
    <dbReference type="NCBI Taxonomy" id="382360"/>
    <lineage>
        <taxon>Eukaryota</taxon>
        <taxon>Sar</taxon>
        <taxon>Stramenopiles</taxon>
        <taxon>Ochrophyta</taxon>
        <taxon>Bacillariophyta</taxon>
        <taxon>Coscinodiscophyceae</taxon>
        <taxon>Thalassiosirophycidae</taxon>
        <taxon>Stephanodiscales</taxon>
        <taxon>Stephanodiscaceae</taxon>
        <taxon>Cyclotella</taxon>
    </lineage>
</organism>
<dbReference type="Pfam" id="PF13358">
    <property type="entry name" value="DDE_3"/>
    <property type="match status" value="1"/>
</dbReference>
<evidence type="ECO:0000313" key="3">
    <source>
        <dbReference type="Proteomes" id="UP001530400"/>
    </source>
</evidence>
<reference evidence="2 3" key="1">
    <citation type="submission" date="2024-10" db="EMBL/GenBank/DDBJ databases">
        <title>Updated reference genomes for cyclostephanoid diatoms.</title>
        <authorList>
            <person name="Roberts W.R."/>
            <person name="Alverson A.J."/>
        </authorList>
    </citation>
    <scope>NUCLEOTIDE SEQUENCE [LARGE SCALE GENOMIC DNA]</scope>
    <source>
        <strain evidence="2 3">AJA010-31</strain>
    </source>
</reference>
<evidence type="ECO:0000259" key="1">
    <source>
        <dbReference type="Pfam" id="PF13358"/>
    </source>
</evidence>
<evidence type="ECO:0000313" key="2">
    <source>
        <dbReference type="EMBL" id="KAL3773198.1"/>
    </source>
</evidence>
<sequence>MSTLPSDQYMDYVHRVAGQDVQINRNGGIYQNGKSYNYMKKIEVAVAYKVVQDGIGGGRPNLSAIARQCSVGWEFVKKIETELNEHGRVLHPSEVYSNREQEGGPGSRSLDDIDSAVLMFLYLEEPSRQLSSFCQWLHFLTGTCVSESTVSRFFNHGFPIRGGLCRPNLVPIDKFKPENIERAFEYLQVLAQIAPHRLVFGDEKHLKGQDIFNRKNRKNPMTGEIPLMMVNPDFRNTYNLTGFCKIDPTTHEQAVWCSIHEDLNDADNFALELEYGIQQGFIRGGQVLVIDNATVHTGRENTVLQEYLWDEYGIFLLFLPPRAPEWNPMEHVWKHLVYELKKVPLKLCQEISRVTPHTAAHVAINILRNVSHEQVR</sequence>
<dbReference type="AlphaFoldDB" id="A0ABD3NCW5"/>
<dbReference type="InterPro" id="IPR036397">
    <property type="entry name" value="RNaseH_sf"/>
</dbReference>
<comment type="caution">
    <text evidence="2">The sequence shown here is derived from an EMBL/GenBank/DDBJ whole genome shotgun (WGS) entry which is preliminary data.</text>
</comment>
<protein>
    <recommendedName>
        <fullName evidence="1">Tc1-like transposase DDE domain-containing protein</fullName>
    </recommendedName>
</protein>
<feature type="domain" description="Tc1-like transposase DDE" evidence="1">
    <location>
        <begin position="252"/>
        <end position="342"/>
    </location>
</feature>
<gene>
    <name evidence="2" type="ORF">ACHAWO_006320</name>
</gene>
<dbReference type="InterPro" id="IPR038717">
    <property type="entry name" value="Tc1-like_DDE_dom"/>
</dbReference>
<dbReference type="EMBL" id="JALLPJ020001243">
    <property type="protein sequence ID" value="KAL3773198.1"/>
    <property type="molecule type" value="Genomic_DNA"/>
</dbReference>